<organism evidence="2 3">
    <name type="scientific">Plasticicumulans lactativorans</name>
    <dbReference type="NCBI Taxonomy" id="1133106"/>
    <lineage>
        <taxon>Bacteria</taxon>
        <taxon>Pseudomonadati</taxon>
        <taxon>Pseudomonadota</taxon>
        <taxon>Gammaproteobacteria</taxon>
        <taxon>Candidatus Competibacteraceae</taxon>
        <taxon>Plasticicumulans</taxon>
    </lineage>
</organism>
<name>A0A4R2L002_9GAMM</name>
<proteinExistence type="predicted"/>
<dbReference type="EMBL" id="SLWY01000015">
    <property type="protein sequence ID" value="TCO80311.1"/>
    <property type="molecule type" value="Genomic_DNA"/>
</dbReference>
<dbReference type="RefSeq" id="WP_132543919.1">
    <property type="nucleotide sequence ID" value="NZ_SLWY01000015.1"/>
</dbReference>
<sequence length="368" mass="39932">MKNRLVIASLVLTMSSFSWPAMAAPRGDLAHATADLSSATQAKVSAAVDGFMRAVMKPERSANDLGWDCLAAAALADLGIKEAGSRLADIADEMLRDAVRSTRTGRPIGWSSASSDRSCVSGESIAGSKPACEGPTTVYAFQSGLGIACMARAGELMQRSDLLAAGREVMLYWSKLRLERVPCKECIYFATSDSVADANRYIRNMNIFVAFGAAQLGKATHDDTLIKIALDSVRSDIWERDNGNRGYLGKLDPQWTSHAGEAERIENHSASVALLLAEIARLSDVLEVKQQALSVWRDWATCDNKRCQTTGCKYWAGDPSRCQSSATSAHCAFRSRDSFAKFQCEKFLELVPSLNAYGILAVLQPSLR</sequence>
<keyword evidence="3" id="KW-1185">Reference proteome</keyword>
<reference evidence="2 3" key="1">
    <citation type="submission" date="2019-03" db="EMBL/GenBank/DDBJ databases">
        <title>Genomic Encyclopedia of Type Strains, Phase IV (KMG-IV): sequencing the most valuable type-strain genomes for metagenomic binning, comparative biology and taxonomic classification.</title>
        <authorList>
            <person name="Goeker M."/>
        </authorList>
    </citation>
    <scope>NUCLEOTIDE SEQUENCE [LARGE SCALE GENOMIC DNA]</scope>
    <source>
        <strain evidence="2 3">DSM 25287</strain>
    </source>
</reference>
<dbReference type="Proteomes" id="UP000295765">
    <property type="component" value="Unassembled WGS sequence"/>
</dbReference>
<comment type="caution">
    <text evidence="2">The sequence shown here is derived from an EMBL/GenBank/DDBJ whole genome shotgun (WGS) entry which is preliminary data.</text>
</comment>
<keyword evidence="1" id="KW-0732">Signal</keyword>
<dbReference type="AlphaFoldDB" id="A0A4R2L002"/>
<accession>A0A4R2L002</accession>
<evidence type="ECO:0000256" key="1">
    <source>
        <dbReference type="SAM" id="SignalP"/>
    </source>
</evidence>
<evidence type="ECO:0008006" key="4">
    <source>
        <dbReference type="Google" id="ProtNLM"/>
    </source>
</evidence>
<evidence type="ECO:0000313" key="2">
    <source>
        <dbReference type="EMBL" id="TCO80311.1"/>
    </source>
</evidence>
<feature type="chain" id="PRO_5020338294" description="Alginate lyase" evidence="1">
    <location>
        <begin position="24"/>
        <end position="368"/>
    </location>
</feature>
<feature type="signal peptide" evidence="1">
    <location>
        <begin position="1"/>
        <end position="23"/>
    </location>
</feature>
<protein>
    <recommendedName>
        <fullName evidence="4">Alginate lyase</fullName>
    </recommendedName>
</protein>
<gene>
    <name evidence="2" type="ORF">EV699_11589</name>
</gene>
<evidence type="ECO:0000313" key="3">
    <source>
        <dbReference type="Proteomes" id="UP000295765"/>
    </source>
</evidence>